<feature type="transmembrane region" description="Helical" evidence="1">
    <location>
        <begin position="260"/>
        <end position="277"/>
    </location>
</feature>
<keyword evidence="1" id="KW-1133">Transmembrane helix</keyword>
<evidence type="ECO:0008006" key="4">
    <source>
        <dbReference type="Google" id="ProtNLM"/>
    </source>
</evidence>
<reference evidence="2 3" key="1">
    <citation type="submission" date="2016-02" db="EMBL/GenBank/DDBJ databases">
        <authorList>
            <person name="Wen L."/>
            <person name="He K."/>
            <person name="Yang H."/>
        </authorList>
    </citation>
    <scope>NUCLEOTIDE SEQUENCE [LARGE SCALE GENOMIC DNA]</scope>
    <source>
        <strain evidence="2">Trichococcus palustris</strain>
    </source>
</reference>
<keyword evidence="1" id="KW-0812">Transmembrane</keyword>
<feature type="transmembrane region" description="Helical" evidence="1">
    <location>
        <begin position="183"/>
        <end position="203"/>
    </location>
</feature>
<feature type="transmembrane region" description="Helical" evidence="1">
    <location>
        <begin position="389"/>
        <end position="410"/>
    </location>
</feature>
<evidence type="ECO:0000256" key="1">
    <source>
        <dbReference type="SAM" id="Phobius"/>
    </source>
</evidence>
<keyword evidence="1" id="KW-0472">Membrane</keyword>
<feature type="transmembrane region" description="Helical" evidence="1">
    <location>
        <begin position="430"/>
        <end position="450"/>
    </location>
</feature>
<evidence type="ECO:0000313" key="3">
    <source>
        <dbReference type="Proteomes" id="UP000242754"/>
    </source>
</evidence>
<dbReference type="NCBIfam" id="NF038403">
    <property type="entry name" value="perm_prefix_1"/>
    <property type="match status" value="1"/>
</dbReference>
<dbReference type="Proteomes" id="UP000242754">
    <property type="component" value="Unassembled WGS sequence"/>
</dbReference>
<feature type="transmembrane region" description="Helical" evidence="1">
    <location>
        <begin position="129"/>
        <end position="148"/>
    </location>
</feature>
<organism evidence="2 3">
    <name type="scientific">Trichococcus palustris</name>
    <dbReference type="NCBI Taxonomy" id="140314"/>
    <lineage>
        <taxon>Bacteria</taxon>
        <taxon>Bacillati</taxon>
        <taxon>Bacillota</taxon>
        <taxon>Bacilli</taxon>
        <taxon>Lactobacillales</taxon>
        <taxon>Carnobacteriaceae</taxon>
        <taxon>Trichococcus</taxon>
    </lineage>
</organism>
<dbReference type="AlphaFoldDB" id="A0A143YUS4"/>
<protein>
    <recommendedName>
        <fullName evidence="4">DUF4153 domain-containing protein</fullName>
    </recommendedName>
</protein>
<dbReference type="EMBL" id="FJNE01000008">
    <property type="protein sequence ID" value="CZQ99306.1"/>
    <property type="molecule type" value="Genomic_DNA"/>
</dbReference>
<evidence type="ECO:0000313" key="2">
    <source>
        <dbReference type="EMBL" id="CZQ99306.1"/>
    </source>
</evidence>
<feature type="transmembrane region" description="Helical" evidence="1">
    <location>
        <begin position="97"/>
        <end position="117"/>
    </location>
</feature>
<proteinExistence type="predicted"/>
<feature type="transmembrane region" description="Helical" evidence="1">
    <location>
        <begin position="322"/>
        <end position="343"/>
    </location>
</feature>
<feature type="transmembrane region" description="Helical" evidence="1">
    <location>
        <begin position="157"/>
        <end position="177"/>
    </location>
</feature>
<gene>
    <name evidence="2" type="ORF">Tpal_2353</name>
</gene>
<feature type="transmembrane region" description="Helical" evidence="1">
    <location>
        <begin position="224"/>
        <end position="248"/>
    </location>
</feature>
<dbReference type="RefSeq" id="WP_087033907.1">
    <property type="nucleotide sequence ID" value="NZ_FJNE01000008.1"/>
</dbReference>
<name>A0A143YUS4_9LACT</name>
<accession>A0A143YUS4</accession>
<feature type="transmembrane region" description="Helical" evidence="1">
    <location>
        <begin position="355"/>
        <end position="377"/>
    </location>
</feature>
<sequence length="451" mass="50984">MFELETQIQLWRDHLSARGNFTGEDIIELEDHLRDEIEELMTRGLTPDESFLISVKRLGNVDAVSKEFAKVNSENLWKHLLVDPVDSTAKKESRRDIALVVIFTLLAGTLIKIPELFGFGLNDPGAEYFYFKNMSLFILPFIAAFFLIKRKAARKTWATIIVVFIIAALIINIYPSFPPYNTEILSILHLPLFLWLIVGVAYVGRQWQSSQGRMNFIRFTGEMVVYGVLVSAGILALGLFTLMIFKAIQVDAGKFLENYYFYYGACGAVLITGYLVEAKKSIVENFAPILAKIFSPLFLAIMVAFLAVMISTGKSPFMEREFLITFDIMLALVLGLVLFVISSRNNRQPANLFDYLNLALIIVAFIIDGVALSAIIFRLSAFGVTPNKLAALGENLLLLGNLGGLAWLYVLYFKKKCDFIKLEKWQTGYLYVYFIWTGIVAFLFPILFGFK</sequence>
<dbReference type="OrthoDB" id="637094at2"/>
<dbReference type="InterPro" id="IPR047928">
    <property type="entry name" value="Perm_prefix_1"/>
</dbReference>
<keyword evidence="3" id="KW-1185">Reference proteome</keyword>
<feature type="transmembrane region" description="Helical" evidence="1">
    <location>
        <begin position="289"/>
        <end position="310"/>
    </location>
</feature>